<evidence type="ECO:0000313" key="1">
    <source>
        <dbReference type="EMBL" id="KKP33064.1"/>
    </source>
</evidence>
<reference evidence="1 2" key="1">
    <citation type="journal article" date="2015" name="Nature">
        <title>rRNA introns, odd ribosomes, and small enigmatic genomes across a large radiation of phyla.</title>
        <authorList>
            <person name="Brown C.T."/>
            <person name="Hug L.A."/>
            <person name="Thomas B.C."/>
            <person name="Sharon I."/>
            <person name="Castelle C.J."/>
            <person name="Singh A."/>
            <person name="Wilkins M.J."/>
            <person name="Williams K.H."/>
            <person name="Banfield J.F."/>
        </authorList>
    </citation>
    <scope>NUCLEOTIDE SEQUENCE [LARGE SCALE GENOMIC DNA]</scope>
</reference>
<name>A0A0F9YNT3_9BACT</name>
<comment type="caution">
    <text evidence="1">The sequence shown here is derived from an EMBL/GenBank/DDBJ whole genome shotgun (WGS) entry which is preliminary data.</text>
</comment>
<dbReference type="AlphaFoldDB" id="A0A0F9YNT3"/>
<accession>A0A0F9YNT3</accession>
<dbReference type="EMBL" id="LBOK01000050">
    <property type="protein sequence ID" value="KKP33064.1"/>
    <property type="molecule type" value="Genomic_DNA"/>
</dbReference>
<protein>
    <submittedName>
        <fullName evidence="1">Uncharacterized protein</fullName>
    </submittedName>
</protein>
<dbReference type="Proteomes" id="UP000034349">
    <property type="component" value="Unassembled WGS sequence"/>
</dbReference>
<sequence length="109" mass="13045">MNIFHKDLVGRWNQFSIFEQMANIGAEVGRAINWRNKKNNEMSKNAFYRALELIDFTVDDNKNINSLKEILIMRELLVDYLMGDNIYHSTDKSWEKYFYPFNFAARKSH</sequence>
<organism evidence="1 2">
    <name type="scientific">Candidatus Roizmanbacteria bacterium GW2011_GWA2_32_13</name>
    <dbReference type="NCBI Taxonomy" id="1618475"/>
    <lineage>
        <taxon>Bacteria</taxon>
        <taxon>Candidatus Roizmaniibacteriota</taxon>
    </lineage>
</organism>
<proteinExistence type="predicted"/>
<evidence type="ECO:0000313" key="2">
    <source>
        <dbReference type="Proteomes" id="UP000034349"/>
    </source>
</evidence>
<gene>
    <name evidence="1" type="ORF">UR23_C0050G0007</name>
</gene>